<evidence type="ECO:0000313" key="3">
    <source>
        <dbReference type="Proteomes" id="UP000319175"/>
    </source>
</evidence>
<organism evidence="2 3">
    <name type="scientific">Flavobacterium microcysteis</name>
    <dbReference type="NCBI Taxonomy" id="2596891"/>
    <lineage>
        <taxon>Bacteria</taxon>
        <taxon>Pseudomonadati</taxon>
        <taxon>Bacteroidota</taxon>
        <taxon>Flavobacteriia</taxon>
        <taxon>Flavobacteriales</taxon>
        <taxon>Flavobacteriaceae</taxon>
        <taxon>Flavobacterium</taxon>
    </lineage>
</organism>
<feature type="transmembrane region" description="Helical" evidence="1">
    <location>
        <begin position="5"/>
        <end position="22"/>
    </location>
</feature>
<keyword evidence="3" id="KW-1185">Reference proteome</keyword>
<gene>
    <name evidence="2" type="ORF">FJA49_15465</name>
</gene>
<dbReference type="OrthoDB" id="3169575at2"/>
<dbReference type="Proteomes" id="UP000319175">
    <property type="component" value="Unassembled WGS sequence"/>
</dbReference>
<dbReference type="RefSeq" id="WP_140001885.1">
    <property type="nucleotide sequence ID" value="NZ_VFJE01000056.1"/>
</dbReference>
<accession>A0A501PYF4</accession>
<keyword evidence="1" id="KW-1133">Transmembrane helix</keyword>
<evidence type="ECO:0008006" key="4">
    <source>
        <dbReference type="Google" id="ProtNLM"/>
    </source>
</evidence>
<reference evidence="2 3" key="1">
    <citation type="submission" date="2019-06" db="EMBL/GenBank/DDBJ databases">
        <title>Flavobacterium sp. MaA-Y11 from geoumgang.</title>
        <authorList>
            <person name="Jeong S."/>
        </authorList>
    </citation>
    <scope>NUCLEOTIDE SEQUENCE [LARGE SCALE GENOMIC DNA]</scope>
    <source>
        <strain evidence="2 3">MaA-Y11</strain>
    </source>
</reference>
<evidence type="ECO:0000313" key="2">
    <source>
        <dbReference type="EMBL" id="TPD65590.1"/>
    </source>
</evidence>
<name>A0A501PYF4_9FLAO</name>
<sequence length="544" mass="60952">MKKTILILFLLLIGFFLFYTILPVISYGFVGLPLILLFLALMAVVVFSKVEITPKARKLNIFSKTNKVLFFLSFGLLLYVLVLPLVTSLPMFRSGAYQKLIGKVENGDDLKNHIAPISLDKIRVVDEELAMLLGEKIIGSQPSLGSQTEIGEFTIQKVNDELYWVAPLLHTGFFKWYNNSEGTPGYVMVSATNERDVKLIQNVNGKALKIKYQPAAYFGSRIDRHVYFNGYTTVGLEDFNFEIDDAGNPYWVVTKYKKTIGFAGNNATGVLTVDAQTGEIKEYDINNTPLWVDRIQPISFIQEQLNDWGEYVHGYWNFSNENKLQTTEGLTLVYGENHKSYWYTGLSSVGKEESTVGFVLVDTRTKETTYYKQSGATEYAAQSSAEGKVQEKGYHASLPIPYVINNIPTYVMTLKDDGGLVKMFAMVSISDYTIVGVGNTMRETLMAYKNVYNMADNGINPESVTSKKSVKSVVTRISSDVKNGNSFYYFTVKDYPNIFVGSSQLSNELPVTVVGDSISISFDVDLEEVIDVSSFENKNIGKKK</sequence>
<protein>
    <recommendedName>
        <fullName evidence="4">Cell shape-determining protein</fullName>
    </recommendedName>
</protein>
<feature type="transmembrane region" description="Helical" evidence="1">
    <location>
        <begin position="28"/>
        <end position="47"/>
    </location>
</feature>
<dbReference type="EMBL" id="VFJE01000056">
    <property type="protein sequence ID" value="TPD65590.1"/>
    <property type="molecule type" value="Genomic_DNA"/>
</dbReference>
<proteinExistence type="predicted"/>
<dbReference type="AlphaFoldDB" id="A0A501PYF4"/>
<comment type="caution">
    <text evidence="2">The sequence shown here is derived from an EMBL/GenBank/DDBJ whole genome shotgun (WGS) entry which is preliminary data.</text>
</comment>
<keyword evidence="1" id="KW-0812">Transmembrane</keyword>
<keyword evidence="1" id="KW-0472">Membrane</keyword>
<feature type="transmembrane region" description="Helical" evidence="1">
    <location>
        <begin position="68"/>
        <end position="92"/>
    </location>
</feature>
<evidence type="ECO:0000256" key="1">
    <source>
        <dbReference type="SAM" id="Phobius"/>
    </source>
</evidence>